<feature type="signal peptide" evidence="8">
    <location>
        <begin position="1"/>
        <end position="20"/>
    </location>
</feature>
<name>A0A831EFK0_9ENTR</name>
<dbReference type="PANTHER" id="PTHR47810:SF1">
    <property type="entry name" value="DNA LIGASE B"/>
    <property type="match status" value="1"/>
</dbReference>
<dbReference type="SUPFAM" id="SSF47781">
    <property type="entry name" value="RuvA domain 2-like"/>
    <property type="match status" value="1"/>
</dbReference>
<dbReference type="GO" id="GO:0003911">
    <property type="term" value="F:DNA ligase (NAD+) activity"/>
    <property type="evidence" value="ECO:0007669"/>
    <property type="project" value="UniProtKB-UniRule"/>
</dbReference>
<feature type="active site" description="N6-AMP-lysine intermediate" evidence="7">
    <location>
        <position position="124"/>
    </location>
</feature>
<dbReference type="RefSeq" id="WP_054802745.1">
    <property type="nucleotide sequence ID" value="NZ_CP019445.1"/>
</dbReference>
<protein>
    <recommendedName>
        <fullName evidence="7">DNA ligase B</fullName>
        <ecNumber evidence="7">6.5.1.2</ecNumber>
    </recommendedName>
    <alternativeName>
        <fullName evidence="7">Polydeoxyribonucleotide synthase [NAD(+)] B</fullName>
    </alternativeName>
</protein>
<dbReference type="AlphaFoldDB" id="A0A831EFK0"/>
<dbReference type="PANTHER" id="PTHR47810">
    <property type="entry name" value="DNA LIGASE"/>
    <property type="match status" value="1"/>
</dbReference>
<keyword evidence="8" id="KW-0732">Signal</keyword>
<evidence type="ECO:0000256" key="7">
    <source>
        <dbReference type="HAMAP-Rule" id="MF_01587"/>
    </source>
</evidence>
<organism evidence="10 11">
    <name type="scientific">Kosakonia cowanii JCM 10956 = DSM 18146</name>
    <dbReference type="NCBI Taxonomy" id="1300165"/>
    <lineage>
        <taxon>Bacteria</taxon>
        <taxon>Pseudomonadati</taxon>
        <taxon>Pseudomonadota</taxon>
        <taxon>Gammaproteobacteria</taxon>
        <taxon>Enterobacterales</taxon>
        <taxon>Enterobacteriaceae</taxon>
        <taxon>Kosakonia</taxon>
    </lineage>
</organism>
<proteinExistence type="inferred from homology"/>
<dbReference type="Gene3D" id="2.40.50.140">
    <property type="entry name" value="Nucleic acid-binding proteins"/>
    <property type="match status" value="1"/>
</dbReference>
<dbReference type="PROSITE" id="PS01055">
    <property type="entry name" value="DNA_LIGASE_N1"/>
    <property type="match status" value="1"/>
</dbReference>
<dbReference type="InterPro" id="IPR013840">
    <property type="entry name" value="DNAligase_N"/>
</dbReference>
<reference evidence="10 11" key="1">
    <citation type="submission" date="2017-01" db="EMBL/GenBank/DDBJ databases">
        <authorList>
            <person name="Cao J.-M."/>
        </authorList>
    </citation>
    <scope>NUCLEOTIDE SEQUENCE [LARGE SCALE GENOMIC DNA]</scope>
    <source>
        <strain evidence="10 11">888-76</strain>
    </source>
</reference>
<keyword evidence="1 7" id="KW-0436">Ligase</keyword>
<dbReference type="Gene3D" id="3.30.470.30">
    <property type="entry name" value="DNA ligase/mRNA capping enzyme"/>
    <property type="match status" value="1"/>
</dbReference>
<dbReference type="EC" id="6.5.1.2" evidence="7"/>
<dbReference type="PROSITE" id="PS01056">
    <property type="entry name" value="DNA_LIGASE_N2"/>
    <property type="match status" value="1"/>
</dbReference>
<evidence type="ECO:0000256" key="2">
    <source>
        <dbReference type="ARBA" id="ARBA00022705"/>
    </source>
</evidence>
<dbReference type="FunFam" id="3.30.470.30:FF:000007">
    <property type="entry name" value="DNA ligase B"/>
    <property type="match status" value="1"/>
</dbReference>
<dbReference type="InterPro" id="IPR004150">
    <property type="entry name" value="NAD_DNA_ligase_OB"/>
</dbReference>
<dbReference type="InterPro" id="IPR020923">
    <property type="entry name" value="DNA_ligase_B"/>
</dbReference>
<evidence type="ECO:0000256" key="6">
    <source>
        <dbReference type="ARBA" id="ARBA00034005"/>
    </source>
</evidence>
<dbReference type="HAMAP" id="MF_01587">
    <property type="entry name" value="DNA_ligase_B"/>
    <property type="match status" value="1"/>
</dbReference>
<dbReference type="SUPFAM" id="SSF50249">
    <property type="entry name" value="Nucleic acid-binding proteins"/>
    <property type="match status" value="1"/>
</dbReference>
<evidence type="ECO:0000259" key="9">
    <source>
        <dbReference type="SMART" id="SM00532"/>
    </source>
</evidence>
<comment type="similarity">
    <text evidence="7">Belongs to the NAD-dependent DNA ligase family. LigB subfamily.</text>
</comment>
<dbReference type="NCBIfam" id="NF005987">
    <property type="entry name" value="PRK08097.1"/>
    <property type="match status" value="1"/>
</dbReference>
<dbReference type="InterPro" id="IPR033136">
    <property type="entry name" value="DNA_ligase_CS"/>
</dbReference>
<evidence type="ECO:0000256" key="3">
    <source>
        <dbReference type="ARBA" id="ARBA00022763"/>
    </source>
</evidence>
<evidence type="ECO:0000313" key="11">
    <source>
        <dbReference type="Proteomes" id="UP000187148"/>
    </source>
</evidence>
<sequence length="559" mass="62521">MWRSVGITIFLLLWSAFSLAACPVWSPSRAQEEVTRLKQQLSRWNDDYWSRGASAVSDDVYDRMSARLANWQRCFNMTSANVAPALPGGNVAHPVAHTGVRKLADKWALQQWMRGKQDLWVQPKVDGVAVTLVYRNGRLAQAISRGNGLAGEEWTAKAQAIPAIPKTVTGALANSVLQGELYLRRKGHIQKQAGGLNARAKVAGAMMRHDNPQLLNELALFVWAWPDGPATLAQRLVALKKAGFEEAHYYSAPVNSVQEVERLRQHWFTSPLPFVTDGVVVRSSVEPAGKAWLPGQSDWVVAWKYEPVEEVAAVEDIQFAIGRTGKISVVALLEPVKLDDKRVQRVNIGSVQRWQALDIAPGDHIAVTLAGQGIPRVERVVWRNLVRQPPTPPQARFTPLSCFYATPDCQQQFIARLSWLSSDKALEIAGLSESGWRTLHQAHHFEHLFSWLALTKEQLQTTPGMSPARGLQLWHRFSLTRERLLNRWLHALGTPLPQSAINAAGDASWRQMRNRDELAWQQLPAIGKEKARQVVAFIREPAIEQLTAWLAKQGVKAFQ</sequence>
<dbReference type="InterPro" id="IPR050326">
    <property type="entry name" value="NAD_dep_DNA_ligaseB"/>
</dbReference>
<keyword evidence="4 7" id="KW-0520">NAD</keyword>
<keyword evidence="2 7" id="KW-0235">DNA replication</keyword>
<dbReference type="Pfam" id="PF03120">
    <property type="entry name" value="OB_DNA_ligase"/>
    <property type="match status" value="1"/>
</dbReference>
<dbReference type="EMBL" id="CP019445">
    <property type="protein sequence ID" value="APZ07608.1"/>
    <property type="molecule type" value="Genomic_DNA"/>
</dbReference>
<dbReference type="SMART" id="SM00532">
    <property type="entry name" value="LIGANc"/>
    <property type="match status" value="1"/>
</dbReference>
<dbReference type="GO" id="GO:0006260">
    <property type="term" value="P:DNA replication"/>
    <property type="evidence" value="ECO:0007669"/>
    <property type="project" value="UniProtKB-KW"/>
</dbReference>
<dbReference type="Gene3D" id="1.10.287.610">
    <property type="entry name" value="Helix hairpin bin"/>
    <property type="match status" value="1"/>
</dbReference>
<dbReference type="Proteomes" id="UP000187148">
    <property type="component" value="Chromosome"/>
</dbReference>
<feature type="chain" id="PRO_5032414473" description="DNA ligase B" evidence="8">
    <location>
        <begin position="21"/>
        <end position="559"/>
    </location>
</feature>
<evidence type="ECO:0000256" key="8">
    <source>
        <dbReference type="SAM" id="SignalP"/>
    </source>
</evidence>
<evidence type="ECO:0000313" key="10">
    <source>
        <dbReference type="EMBL" id="APZ07608.1"/>
    </source>
</evidence>
<dbReference type="Pfam" id="PF01653">
    <property type="entry name" value="DNA_ligase_aden"/>
    <property type="match status" value="1"/>
</dbReference>
<feature type="domain" description="NAD-dependent DNA ligase N-terminal" evidence="9">
    <location>
        <begin position="29"/>
        <end position="425"/>
    </location>
</feature>
<dbReference type="PROSITE" id="PS51257">
    <property type="entry name" value="PROKAR_LIPOPROTEIN"/>
    <property type="match status" value="1"/>
</dbReference>
<dbReference type="InterPro" id="IPR018239">
    <property type="entry name" value="DNA_ligase_AS"/>
</dbReference>
<evidence type="ECO:0000256" key="4">
    <source>
        <dbReference type="ARBA" id="ARBA00023027"/>
    </source>
</evidence>
<evidence type="ECO:0000256" key="5">
    <source>
        <dbReference type="ARBA" id="ARBA00023204"/>
    </source>
</evidence>
<dbReference type="InterPro" id="IPR013839">
    <property type="entry name" value="DNAligase_adenylation"/>
</dbReference>
<keyword evidence="3 7" id="KW-0227">DNA damage</keyword>
<comment type="catalytic activity">
    <reaction evidence="6 7">
        <text>NAD(+) + (deoxyribonucleotide)n-3'-hydroxyl + 5'-phospho-(deoxyribonucleotide)m = (deoxyribonucleotide)n+m + AMP + beta-nicotinamide D-nucleotide.</text>
        <dbReference type="EC" id="6.5.1.2"/>
    </reaction>
</comment>
<dbReference type="KEGG" id="kco:BWI95_08335"/>
<gene>
    <name evidence="7" type="primary">ligB</name>
    <name evidence="10" type="ORF">BWI95_08335</name>
</gene>
<keyword evidence="5 7" id="KW-0234">DNA repair</keyword>
<dbReference type="InterPro" id="IPR012340">
    <property type="entry name" value="NA-bd_OB-fold"/>
</dbReference>
<keyword evidence="11" id="KW-1185">Reference proteome</keyword>
<accession>A0A831EFK0</accession>
<dbReference type="SUPFAM" id="SSF56091">
    <property type="entry name" value="DNA ligase/mRNA capping enzyme, catalytic domain"/>
    <property type="match status" value="1"/>
</dbReference>
<comment type="function">
    <text evidence="7">Catalyzes the formation of phosphodiester linkages between 5'-phosphoryl and 3'-hydroxyl groups in double-stranded DNA using NAD as a coenzyme and as the energy source for the reaction.</text>
</comment>
<dbReference type="GO" id="GO:0006281">
    <property type="term" value="P:DNA repair"/>
    <property type="evidence" value="ECO:0007669"/>
    <property type="project" value="UniProtKB-KW"/>
</dbReference>
<dbReference type="InterPro" id="IPR010994">
    <property type="entry name" value="RuvA_2-like"/>
</dbReference>
<evidence type="ECO:0000256" key="1">
    <source>
        <dbReference type="ARBA" id="ARBA00022598"/>
    </source>
</evidence>